<evidence type="ECO:0008006" key="4">
    <source>
        <dbReference type="Google" id="ProtNLM"/>
    </source>
</evidence>
<dbReference type="AlphaFoldDB" id="A0A366WRE3"/>
<dbReference type="OrthoDB" id="9813285at2"/>
<gene>
    <name evidence="2" type="ORF">DS909_17415</name>
</gene>
<dbReference type="SUPFAM" id="SSF53098">
    <property type="entry name" value="Ribonuclease H-like"/>
    <property type="match status" value="1"/>
</dbReference>
<sequence>MSILDEHGREYLTIREKLELNSNEVIEALKGLLIVRDVLASIMSDHGPELIAEAARDWIKAARDKTTYIKAGSPWENENCENFKGPMRNELLNGEIFYLYAKPKSSLKTGGNTPTPDSTHSSGLSPTSA</sequence>
<dbReference type="PANTHER" id="PTHR47515">
    <property type="entry name" value="LOW CALCIUM RESPONSE LOCUS PROTEIN T"/>
    <property type="match status" value="1"/>
</dbReference>
<feature type="region of interest" description="Disordered" evidence="1">
    <location>
        <begin position="106"/>
        <end position="129"/>
    </location>
</feature>
<dbReference type="Proteomes" id="UP000252706">
    <property type="component" value="Unassembled WGS sequence"/>
</dbReference>
<name>A0A366WRE3_9RHOB</name>
<evidence type="ECO:0000313" key="3">
    <source>
        <dbReference type="Proteomes" id="UP000252706"/>
    </source>
</evidence>
<protein>
    <recommendedName>
        <fullName evidence="4">Transposase</fullName>
    </recommendedName>
</protein>
<dbReference type="PANTHER" id="PTHR47515:SF2">
    <property type="entry name" value="INTEGRASE CORE DOMAIN PROTEIN"/>
    <property type="match status" value="1"/>
</dbReference>
<reference evidence="2 3" key="1">
    <citation type="submission" date="2018-07" db="EMBL/GenBank/DDBJ databases">
        <title>Modular assembly of carbohydrate-degrading microbial communities in the ocean.</title>
        <authorList>
            <person name="Enke T.N."/>
            <person name="Datta M.S."/>
            <person name="Schwartzman J.A."/>
            <person name="Cermak N."/>
            <person name="Schmitz D.A."/>
            <person name="Barrere J."/>
            <person name="Cordero O.X."/>
        </authorList>
    </citation>
    <scope>NUCLEOTIDE SEQUENCE [LARGE SCALE GENOMIC DNA]</scope>
    <source>
        <strain evidence="2 3">C3M10</strain>
    </source>
</reference>
<dbReference type="GO" id="GO:0003676">
    <property type="term" value="F:nucleic acid binding"/>
    <property type="evidence" value="ECO:0007669"/>
    <property type="project" value="InterPro"/>
</dbReference>
<dbReference type="InterPro" id="IPR036397">
    <property type="entry name" value="RNaseH_sf"/>
</dbReference>
<evidence type="ECO:0000256" key="1">
    <source>
        <dbReference type="SAM" id="MobiDB-lite"/>
    </source>
</evidence>
<evidence type="ECO:0000313" key="2">
    <source>
        <dbReference type="EMBL" id="RBW51717.1"/>
    </source>
</evidence>
<comment type="caution">
    <text evidence="2">The sequence shown here is derived from an EMBL/GenBank/DDBJ whole genome shotgun (WGS) entry which is preliminary data.</text>
</comment>
<organism evidence="2 3">
    <name type="scientific">Phaeobacter gallaeciensis</name>
    <dbReference type="NCBI Taxonomy" id="60890"/>
    <lineage>
        <taxon>Bacteria</taxon>
        <taxon>Pseudomonadati</taxon>
        <taxon>Pseudomonadota</taxon>
        <taxon>Alphaproteobacteria</taxon>
        <taxon>Rhodobacterales</taxon>
        <taxon>Roseobacteraceae</taxon>
        <taxon>Phaeobacter</taxon>
    </lineage>
</organism>
<accession>A0A366WRE3</accession>
<dbReference type="EMBL" id="QOCE01000043">
    <property type="protein sequence ID" value="RBW51717.1"/>
    <property type="molecule type" value="Genomic_DNA"/>
</dbReference>
<dbReference type="Gene3D" id="3.30.420.10">
    <property type="entry name" value="Ribonuclease H-like superfamily/Ribonuclease H"/>
    <property type="match status" value="1"/>
</dbReference>
<dbReference type="InterPro" id="IPR012337">
    <property type="entry name" value="RNaseH-like_sf"/>
</dbReference>
<proteinExistence type="predicted"/>